<dbReference type="EMBL" id="WNVG01001245">
    <property type="protein sequence ID" value="MDZ5035089.1"/>
    <property type="molecule type" value="Genomic_DNA"/>
</dbReference>
<protein>
    <submittedName>
        <fullName evidence="2">S8 family serine peptidase</fullName>
    </submittedName>
</protein>
<feature type="non-terminal residue" evidence="2">
    <location>
        <position position="1"/>
    </location>
</feature>
<evidence type="ECO:0000313" key="2">
    <source>
        <dbReference type="EMBL" id="MDZ5035089.1"/>
    </source>
</evidence>
<dbReference type="InterPro" id="IPR000209">
    <property type="entry name" value="Peptidase_S8/S53_dom"/>
</dbReference>
<dbReference type="SUPFAM" id="SSF52743">
    <property type="entry name" value="Subtilisin-like"/>
    <property type="match status" value="1"/>
</dbReference>
<comment type="caution">
    <text evidence="2">The sequence shown here is derived from an EMBL/GenBank/DDBJ whole genome shotgun (WGS) entry which is preliminary data.</text>
</comment>
<organism evidence="2 3">
    <name type="scientific">Clostridium perfringens</name>
    <dbReference type="NCBI Taxonomy" id="1502"/>
    <lineage>
        <taxon>Bacteria</taxon>
        <taxon>Bacillati</taxon>
        <taxon>Bacillota</taxon>
        <taxon>Clostridia</taxon>
        <taxon>Eubacteriales</taxon>
        <taxon>Clostridiaceae</taxon>
        <taxon>Clostridium</taxon>
    </lineage>
</organism>
<dbReference type="Pfam" id="PF00082">
    <property type="entry name" value="Peptidase_S8"/>
    <property type="match status" value="1"/>
</dbReference>
<dbReference type="RefSeq" id="WP_322413435.1">
    <property type="nucleotide sequence ID" value="NZ_WNVG01001245.1"/>
</dbReference>
<evidence type="ECO:0000313" key="3">
    <source>
        <dbReference type="Proteomes" id="UP001289066"/>
    </source>
</evidence>
<gene>
    <name evidence="2" type="ORF">GNF81_20600</name>
</gene>
<dbReference type="Gene3D" id="3.40.50.200">
    <property type="entry name" value="Peptidase S8/S53 domain"/>
    <property type="match status" value="1"/>
</dbReference>
<dbReference type="GO" id="GO:0006508">
    <property type="term" value="P:proteolysis"/>
    <property type="evidence" value="ECO:0007669"/>
    <property type="project" value="InterPro"/>
</dbReference>
<reference evidence="2" key="1">
    <citation type="submission" date="2019-11" db="EMBL/GenBank/DDBJ databases">
        <title>Characterization of Clostridium perfringens isolates from swine manure treated agricultural soils.</title>
        <authorList>
            <person name="Wushke S.T."/>
        </authorList>
    </citation>
    <scope>NUCLEOTIDE SEQUENCE</scope>
    <source>
        <strain evidence="2">X15</strain>
    </source>
</reference>
<name>A0AAW9JB26_CLOPF</name>
<evidence type="ECO:0000259" key="1">
    <source>
        <dbReference type="Pfam" id="PF00082"/>
    </source>
</evidence>
<accession>A0AAW9JB26</accession>
<dbReference type="GO" id="GO:0004252">
    <property type="term" value="F:serine-type endopeptidase activity"/>
    <property type="evidence" value="ECO:0007669"/>
    <property type="project" value="InterPro"/>
</dbReference>
<feature type="domain" description="Peptidase S8/S53" evidence="1">
    <location>
        <begin position="9"/>
        <end position="128"/>
    </location>
</feature>
<sequence length="140" mass="14786">FIPEDPYGTITSPGNATVLVTAAAYNQNNNNILNYSGMAFNTNYAGVIDVAAGGVNALTVAPNNKTAIVNGTSVAAAIVSGACSMLFEWGDVQGNNPNMYAQTIKAYLARGVTQRPGDVYPNPQWGYGILNIFVMFQNIT</sequence>
<proteinExistence type="predicted"/>
<dbReference type="Proteomes" id="UP001289066">
    <property type="component" value="Unassembled WGS sequence"/>
</dbReference>
<dbReference type="InterPro" id="IPR036852">
    <property type="entry name" value="Peptidase_S8/S53_dom_sf"/>
</dbReference>
<dbReference type="AlphaFoldDB" id="A0AAW9JB26"/>